<dbReference type="AlphaFoldDB" id="A0A0H4VNI5"/>
<accession>A0A0H4VNI5</accession>
<name>A0A0H4VNI5_9BACT</name>
<organism evidence="1 2">
    <name type="scientific">Rufibacter radiotolerans</name>
    <dbReference type="NCBI Taxonomy" id="1379910"/>
    <lineage>
        <taxon>Bacteria</taxon>
        <taxon>Pseudomonadati</taxon>
        <taxon>Bacteroidota</taxon>
        <taxon>Cytophagia</taxon>
        <taxon>Cytophagales</taxon>
        <taxon>Hymenobacteraceae</taxon>
        <taxon>Rufibacter</taxon>
    </lineage>
</organism>
<dbReference type="KEGG" id="ruf:TH63_06870"/>
<sequence>MVYGHKEGRVLIAQSLPTDKDGSFVTCHQNFPWKNLKNGPLREESFTINQPPKFLPFLFWACFLKNRPKTYLLLLKQKSSLR</sequence>
<evidence type="ECO:0000313" key="2">
    <source>
        <dbReference type="Proteomes" id="UP000036458"/>
    </source>
</evidence>
<gene>
    <name evidence="1" type="ORF">TH63_06870</name>
</gene>
<dbReference type="EMBL" id="CP010777">
    <property type="protein sequence ID" value="AKQ45422.1"/>
    <property type="molecule type" value="Genomic_DNA"/>
</dbReference>
<protein>
    <submittedName>
        <fullName evidence="1">Uncharacterized protein</fullName>
    </submittedName>
</protein>
<evidence type="ECO:0000313" key="1">
    <source>
        <dbReference type="EMBL" id="AKQ45422.1"/>
    </source>
</evidence>
<keyword evidence="2" id="KW-1185">Reference proteome</keyword>
<reference evidence="1 2" key="1">
    <citation type="submission" date="2015-01" db="EMBL/GenBank/DDBJ databases">
        <title>Rufibacter sp./DG31D/ whole genome sequencing.</title>
        <authorList>
            <person name="Kim M.K."/>
            <person name="Srinivasan S."/>
            <person name="Lee J.-J."/>
        </authorList>
    </citation>
    <scope>NUCLEOTIDE SEQUENCE [LARGE SCALE GENOMIC DNA]</scope>
    <source>
        <strain evidence="1 2">DG31D</strain>
    </source>
</reference>
<dbReference type="Proteomes" id="UP000036458">
    <property type="component" value="Chromosome"/>
</dbReference>
<proteinExistence type="predicted"/>